<comment type="caution">
    <text evidence="1">The sequence shown here is derived from an EMBL/GenBank/DDBJ whole genome shotgun (WGS) entry which is preliminary data.</text>
</comment>
<protein>
    <submittedName>
        <fullName evidence="1">Uncharacterized protein</fullName>
    </submittedName>
</protein>
<accession>A0A8S1YIH6</accession>
<name>A0A8S1YIH6_PAROT</name>
<dbReference type="Proteomes" id="UP000683925">
    <property type="component" value="Unassembled WGS sequence"/>
</dbReference>
<organism evidence="1 2">
    <name type="scientific">Paramecium octaurelia</name>
    <dbReference type="NCBI Taxonomy" id="43137"/>
    <lineage>
        <taxon>Eukaryota</taxon>
        <taxon>Sar</taxon>
        <taxon>Alveolata</taxon>
        <taxon>Ciliophora</taxon>
        <taxon>Intramacronucleata</taxon>
        <taxon>Oligohymenophorea</taxon>
        <taxon>Peniculida</taxon>
        <taxon>Parameciidae</taxon>
        <taxon>Paramecium</taxon>
    </lineage>
</organism>
<evidence type="ECO:0000313" key="2">
    <source>
        <dbReference type="Proteomes" id="UP000683925"/>
    </source>
</evidence>
<proteinExistence type="predicted"/>
<reference evidence="1" key="1">
    <citation type="submission" date="2021-01" db="EMBL/GenBank/DDBJ databases">
        <authorList>
            <consortium name="Genoscope - CEA"/>
            <person name="William W."/>
        </authorList>
    </citation>
    <scope>NUCLEOTIDE SEQUENCE</scope>
</reference>
<keyword evidence="2" id="KW-1185">Reference proteome</keyword>
<evidence type="ECO:0000313" key="1">
    <source>
        <dbReference type="EMBL" id="CAD8211004.1"/>
    </source>
</evidence>
<sequence>MERKIVNGQICTIIGKSQIGKQLILVSAEMVKDMAYGRYLLVEIKIFMIFIQIENLHRGSGIYDENDTDQKWFKLI</sequence>
<gene>
    <name evidence="1" type="ORF">POCTA_138.1.T1520143</name>
</gene>
<dbReference type="AlphaFoldDB" id="A0A8S1YIH6"/>
<dbReference type="EMBL" id="CAJJDP010000154">
    <property type="protein sequence ID" value="CAD8211004.1"/>
    <property type="molecule type" value="Genomic_DNA"/>
</dbReference>